<evidence type="ECO:0000313" key="10">
    <source>
        <dbReference type="Proteomes" id="UP000030185"/>
    </source>
</evidence>
<dbReference type="InterPro" id="IPR026444">
    <property type="entry name" value="Secre_tail"/>
</dbReference>
<dbReference type="NCBIfam" id="TIGR04183">
    <property type="entry name" value="Por_Secre_tail"/>
    <property type="match status" value="1"/>
</dbReference>
<dbReference type="AlphaFoldDB" id="A0A098LKF2"/>
<dbReference type="InterPro" id="IPR015943">
    <property type="entry name" value="WD40/YVTN_repeat-like_dom_sf"/>
</dbReference>
<dbReference type="GO" id="GO:0000272">
    <property type="term" value="P:polysaccharide catabolic process"/>
    <property type="evidence" value="ECO:0007669"/>
    <property type="project" value="UniProtKB-KW"/>
</dbReference>
<dbReference type="InterPro" id="IPR052025">
    <property type="entry name" value="Xyloglucanase_GH74"/>
</dbReference>
<dbReference type="OrthoDB" id="610388at2"/>
<dbReference type="EMBL" id="BBLT01000009">
    <property type="protein sequence ID" value="GAL86787.1"/>
    <property type="molecule type" value="Genomic_DNA"/>
</dbReference>
<comment type="similarity">
    <text evidence="6">Belongs to the glycosyl hydrolase 74 family.</text>
</comment>
<accession>A0A098LKF2</accession>
<dbReference type="SUPFAM" id="SSF110296">
    <property type="entry name" value="Oligoxyloglucan reducing end-specific cellobiohydrolase"/>
    <property type="match status" value="2"/>
</dbReference>
<reference evidence="9 10" key="1">
    <citation type="submission" date="2014-09" db="EMBL/GenBank/DDBJ databases">
        <title>Sporocytophaga myxococcoides PG-01 genome sequencing.</title>
        <authorList>
            <person name="Liu L."/>
            <person name="Gao P.J."/>
            <person name="Chen G.J."/>
            <person name="Wang L.S."/>
        </authorList>
    </citation>
    <scope>NUCLEOTIDE SEQUENCE [LARGE SCALE GENOMIC DNA]</scope>
    <source>
        <strain evidence="9 10">PG-01</strain>
    </source>
</reference>
<evidence type="ECO:0000259" key="8">
    <source>
        <dbReference type="Pfam" id="PF18962"/>
    </source>
</evidence>
<evidence type="ECO:0000256" key="2">
    <source>
        <dbReference type="ARBA" id="ARBA00022801"/>
    </source>
</evidence>
<feature type="signal peptide" evidence="7">
    <location>
        <begin position="1"/>
        <end position="23"/>
    </location>
</feature>
<dbReference type="GO" id="GO:0010411">
    <property type="term" value="P:xyloglucan metabolic process"/>
    <property type="evidence" value="ECO:0007669"/>
    <property type="project" value="TreeGrafter"/>
</dbReference>
<keyword evidence="5" id="KW-0624">Polysaccharide degradation</keyword>
<dbReference type="CDD" id="cd15482">
    <property type="entry name" value="Sialidase_non-viral"/>
    <property type="match status" value="1"/>
</dbReference>
<dbReference type="GO" id="GO:0016798">
    <property type="term" value="F:hydrolase activity, acting on glycosyl bonds"/>
    <property type="evidence" value="ECO:0007669"/>
    <property type="project" value="UniProtKB-KW"/>
</dbReference>
<dbReference type="STRING" id="153721.MYP_4017"/>
<dbReference type="Pfam" id="PF18962">
    <property type="entry name" value="Por_Secre_tail"/>
    <property type="match status" value="1"/>
</dbReference>
<dbReference type="PANTHER" id="PTHR43739">
    <property type="entry name" value="XYLOGLUCANASE (EUROFUNG)"/>
    <property type="match status" value="1"/>
</dbReference>
<dbReference type="eggNOG" id="COG4447">
    <property type="taxonomic scope" value="Bacteria"/>
</dbReference>
<keyword evidence="4" id="KW-0326">Glycosidase</keyword>
<evidence type="ECO:0000313" key="9">
    <source>
        <dbReference type="EMBL" id="GAL86787.1"/>
    </source>
</evidence>
<evidence type="ECO:0000256" key="7">
    <source>
        <dbReference type="SAM" id="SignalP"/>
    </source>
</evidence>
<keyword evidence="1 7" id="KW-0732">Signal</keyword>
<protein>
    <submittedName>
        <fullName evidence="9">Xyloglucanase</fullName>
    </submittedName>
</protein>
<sequence length="952" mass="100393">MKNTLFLLPILMLLMWIQQSAIAQATNTWKNVAIGAGGFVSSIITSKTEANLVYARTDVGGAYRWDPVKNVWIPLTDWVSDSETGYLGVEALAIDPQDSKKVYMLVGIDYFNGGKTAILRSSDYGNTFSVTEVTAQFKAHGNGMGRQNGEKLVVDPNLSTLLFCGTRRNGLFKSTNSGATWSKVSALNVASTPNDNGISFVLIDPASGTKGSASKTIFAGVSRTGTNLYVSKDGGATFNAISGGPTDFMPQRAVLAADGNLFITYANGAGPHGHWSAPEPMDDGAIWKYNTKTGTWTNVTPSGYARAFAGICVDPNNSNRLVASTINTYLPHNNAWGDRIFLSTNGGTSWTDLFAGGMTLDANGCPWIANQAIHWAGSIEFDPFNTAKVWVTSGNGVFKTENVNASKTTWKFMQNGLEETVPLDMVSIPGGPLVSAIGDYDGFVHTDITKYYSRHTPNTGTTTGIAFASKNTSVMLRVGNDMYYSTNQGGSWTKCDKNGLSGVKGSVAISADGKVFLACPENSSTTYRSTDNGNSWTACSGINITGAFPVADAENPKKFYAFNESSGTMLVSTDGGVSFSTSGNAGSGGSRVIRSAPGKEGHLWVPLWNGLVRSTNSGQTFTKVNNVTYCGAVGLGKEAPGKSYPTIYIWGTINNVIGVYRSVDEGATWVRVNDNEHEFGGPGNAKMVLGDMNVYGRVYMSTAGRGIVYTETGTPDCAGVIGGSAYLDNCSTCVGGTTEKQPCVADCNGDFGGTAFKDNCDVCVGGKTGKTACVKDCNGVFGGTALIDNCNICVGGNTGKFACVKDCHGEYGGKAYLDNCQTCVGGSTGMTACSKDCNGDWGGTASLDVCNVCSGGKTGKVPVVNQRECTITSIDNIQSGEMVSVYPNPFNTDFTIASEGQFYYTIINFTGNTVAFGAAEGLLVLGADLSAGMYLVKVEKAGKTTIRKVVKY</sequence>
<evidence type="ECO:0000256" key="4">
    <source>
        <dbReference type="ARBA" id="ARBA00023295"/>
    </source>
</evidence>
<evidence type="ECO:0000256" key="5">
    <source>
        <dbReference type="ARBA" id="ARBA00023326"/>
    </source>
</evidence>
<keyword evidence="10" id="KW-1185">Reference proteome</keyword>
<feature type="domain" description="Secretion system C-terminal sorting" evidence="8">
    <location>
        <begin position="885"/>
        <end position="950"/>
    </location>
</feature>
<dbReference type="PANTHER" id="PTHR43739:SF2">
    <property type="entry name" value="OLIGOXYLOGLUCAN-REDUCING END-SPECIFIC XYLOGLUCANASE-RELATED"/>
    <property type="match status" value="1"/>
</dbReference>
<feature type="chain" id="PRO_5001945218" evidence="7">
    <location>
        <begin position="24"/>
        <end position="952"/>
    </location>
</feature>
<comment type="caution">
    <text evidence="9">The sequence shown here is derived from an EMBL/GenBank/DDBJ whole genome shotgun (WGS) entry which is preliminary data.</text>
</comment>
<evidence type="ECO:0000256" key="3">
    <source>
        <dbReference type="ARBA" id="ARBA00023277"/>
    </source>
</evidence>
<dbReference type="Gene3D" id="2.130.10.10">
    <property type="entry name" value="YVTN repeat-like/Quinoprotein amine dehydrogenase"/>
    <property type="match status" value="2"/>
</dbReference>
<gene>
    <name evidence="9" type="ORF">MYP_4017</name>
</gene>
<dbReference type="Proteomes" id="UP000030185">
    <property type="component" value="Unassembled WGS sequence"/>
</dbReference>
<proteinExistence type="inferred from homology"/>
<keyword evidence="2" id="KW-0378">Hydrolase</keyword>
<evidence type="ECO:0000256" key="6">
    <source>
        <dbReference type="ARBA" id="ARBA00037986"/>
    </source>
</evidence>
<name>A0A098LKF2_9BACT</name>
<evidence type="ECO:0000256" key="1">
    <source>
        <dbReference type="ARBA" id="ARBA00022729"/>
    </source>
</evidence>
<keyword evidence="3" id="KW-0119">Carbohydrate metabolism</keyword>
<dbReference type="RefSeq" id="WP_081990608.1">
    <property type="nucleotide sequence ID" value="NZ_BBLT01000009.1"/>
</dbReference>
<dbReference type="eggNOG" id="COG2730">
    <property type="taxonomic scope" value="Bacteria"/>
</dbReference>
<organism evidence="9 10">
    <name type="scientific">Sporocytophaga myxococcoides</name>
    <dbReference type="NCBI Taxonomy" id="153721"/>
    <lineage>
        <taxon>Bacteria</taxon>
        <taxon>Pseudomonadati</taxon>
        <taxon>Bacteroidota</taxon>
        <taxon>Cytophagia</taxon>
        <taxon>Cytophagales</taxon>
        <taxon>Cytophagaceae</taxon>
        <taxon>Sporocytophaga</taxon>
    </lineage>
</organism>